<feature type="repeat" description="WD" evidence="3">
    <location>
        <begin position="1062"/>
        <end position="1094"/>
    </location>
</feature>
<feature type="repeat" description="WD" evidence="3">
    <location>
        <begin position="644"/>
        <end position="685"/>
    </location>
</feature>
<evidence type="ECO:0000256" key="2">
    <source>
        <dbReference type="ARBA" id="ARBA00022737"/>
    </source>
</evidence>
<comment type="caution">
    <text evidence="6">The sequence shown here is derived from an EMBL/GenBank/DDBJ whole genome shotgun (WGS) entry which is preliminary data.</text>
</comment>
<proteinExistence type="predicted"/>
<organism evidence="6 7">
    <name type="scientific">Nocardiopsis terrae</name>
    <dbReference type="NCBI Taxonomy" id="372655"/>
    <lineage>
        <taxon>Bacteria</taxon>
        <taxon>Bacillati</taxon>
        <taxon>Actinomycetota</taxon>
        <taxon>Actinomycetes</taxon>
        <taxon>Streptosporangiales</taxon>
        <taxon>Nocardiopsidaceae</taxon>
        <taxon>Nocardiopsis</taxon>
    </lineage>
</organism>
<dbReference type="InterPro" id="IPR019775">
    <property type="entry name" value="WD40_repeat_CS"/>
</dbReference>
<evidence type="ECO:0000259" key="5">
    <source>
        <dbReference type="Pfam" id="PF20703"/>
    </source>
</evidence>
<dbReference type="RefSeq" id="WP_191271887.1">
    <property type="nucleotide sequence ID" value="NZ_BMXJ01000005.1"/>
</dbReference>
<dbReference type="SUPFAM" id="SSF52540">
    <property type="entry name" value="P-loop containing nucleoside triphosphate hydrolases"/>
    <property type="match status" value="1"/>
</dbReference>
<dbReference type="Pfam" id="PF20703">
    <property type="entry name" value="nSTAND1"/>
    <property type="match status" value="1"/>
</dbReference>
<feature type="repeat" description="WD" evidence="3">
    <location>
        <begin position="812"/>
        <end position="846"/>
    </location>
</feature>
<sequence length="1176" mass="128441">MLQLLLVLAAGLLGVVTNFATDGRPTPLLMRLLEQAAVPGLVLILVVLLVGHFIAYRLENPTPPEFAWEPGRSPYPGLAAFQEDEAAVFFGRTAQITEAMRRLNGGGTDPHERFLAVIGASGSGKSSLVQAGVLPRLRGQRWNVLPVMVPGADPVGALAKVLAAATDHAQADAYARRIRRDSGELLTLLRRVRRESGGARRTVLVVDQLEELVTLSGERDRALFLNTLREALHGDRHLRVVATLRVEFLGDLLNGEAAELFTNPLALGALSRQDLVEIIERPADAAGFRFEDGLVEHIAADTGSGDALPLLAYLLQELHIRTGARGTAIEADYRALGGVEGALTRHADQVTAELRAEADLERILRVLLRFVTVTSGDATRRRVRLAELGERDRHVVDAFVDARLLVSDVHEGGPVAQVTHEALFRQWAPLRQQVQSHTERLRQRAELERWAGDWENSGHHPDYLLTGARLTTAERWLEALRENGQDTPALTAFVDASRRRDHRFLRRVSLSIAEYVLAGVEEHPELAVLLTLAALEECEPVPVVRGALLSALAHSHCSAVLTGHTDTVRNLAWSPDGTRIATASRDGTARLWDTRGGLLRELRGHMGMVEMAAWSPDSRRLATASRDHTVRVWDADTGETLMRLTDAADVVRGVSWSPDGRYVAAASRDRVVRIWEAGTGRLSTQLTGHTDNVLGIRWSPDGTRLATASHDRTVIVWDVAEARQALRLVGHRDFVEGVSWHPDGTRIATASGDHTVRVWNAATGEQTLLLRGHRDRVWNVEWSPDGRLLATASADRTARVFIADDAEERVVLRGHTDAVWGVAWSPDGRFLATGSEDATARLWEMEPRTVEDAVHDAEGTAANALTARGGTLAAAGEDGVVRVWERGADRPVDLRGHTGAVRDAALSPDGKVLVSGGIDRRALLWNLETGETLLELDHEGAIVESVAWSPDGDRVATGAQDRSIRVWDARDGSLLTVLRGHQDWVVGLTWSPSGRMIASCSDDRTARVWDLTTGRESVVLTGHENWVDAVSWAPDETRLATSSADWTVRVWNLATGQAERVLTGHSGRVPAVTWSPDGARIATASHDRTVRVWDAGGEGEPLTVGVHRDRALSVTWSGGSRLIASGSADGTVRVWDADMPLEELTRVARRRTFRALTPEERRAHLLAVGEEEGRGQ</sequence>
<evidence type="ECO:0000256" key="1">
    <source>
        <dbReference type="ARBA" id="ARBA00022574"/>
    </source>
</evidence>
<keyword evidence="1 3" id="KW-0853">WD repeat</keyword>
<dbReference type="PRINTS" id="PR00320">
    <property type="entry name" value="GPROTEINBRPT"/>
</dbReference>
<feature type="repeat" description="WD" evidence="3">
    <location>
        <begin position="728"/>
        <end position="769"/>
    </location>
</feature>
<feature type="repeat" description="WD" evidence="3">
    <location>
        <begin position="936"/>
        <end position="977"/>
    </location>
</feature>
<dbReference type="InterPro" id="IPR020472">
    <property type="entry name" value="WD40_PAC1"/>
</dbReference>
<dbReference type="InterPro" id="IPR036322">
    <property type="entry name" value="WD40_repeat_dom_sf"/>
</dbReference>
<feature type="repeat" description="WD" evidence="3">
    <location>
        <begin position="686"/>
        <end position="727"/>
    </location>
</feature>
<evidence type="ECO:0000313" key="6">
    <source>
        <dbReference type="EMBL" id="MBE1458913.1"/>
    </source>
</evidence>
<feature type="repeat" description="WD" evidence="3">
    <location>
        <begin position="561"/>
        <end position="595"/>
    </location>
</feature>
<feature type="repeat" description="WD" evidence="3">
    <location>
        <begin position="894"/>
        <end position="935"/>
    </location>
</feature>
<reference evidence="6 7" key="1">
    <citation type="submission" date="2020-10" db="EMBL/GenBank/DDBJ databases">
        <title>Sequencing the genomes of 1000 actinobacteria strains.</title>
        <authorList>
            <person name="Klenk H.-P."/>
        </authorList>
    </citation>
    <scope>NUCLEOTIDE SEQUENCE [LARGE SCALE GENOMIC DNA]</scope>
    <source>
        <strain evidence="6 7">DSM 45157</strain>
    </source>
</reference>
<dbReference type="InterPro" id="IPR053299">
    <property type="entry name" value="ASTRA_WD_repeat"/>
</dbReference>
<keyword evidence="2" id="KW-0677">Repeat</keyword>
<evidence type="ECO:0000256" key="4">
    <source>
        <dbReference type="SAM" id="Phobius"/>
    </source>
</evidence>
<feature type="repeat" description="WD" evidence="3">
    <location>
        <begin position="1104"/>
        <end position="1136"/>
    </location>
</feature>
<keyword evidence="7" id="KW-1185">Reference proteome</keyword>
<feature type="repeat" description="WD" evidence="3">
    <location>
        <begin position="770"/>
        <end position="801"/>
    </location>
</feature>
<keyword evidence="4" id="KW-0812">Transmembrane</keyword>
<dbReference type="Pfam" id="PF00400">
    <property type="entry name" value="WD40"/>
    <property type="match status" value="13"/>
</dbReference>
<dbReference type="InterPro" id="IPR015943">
    <property type="entry name" value="WD40/YVTN_repeat-like_dom_sf"/>
</dbReference>
<protein>
    <submittedName>
        <fullName evidence="6">WD40 repeat protein</fullName>
    </submittedName>
</protein>
<feature type="domain" description="Novel STAND NTPase 1" evidence="5">
    <location>
        <begin position="74"/>
        <end position="461"/>
    </location>
</feature>
<feature type="repeat" description="WD" evidence="3">
    <location>
        <begin position="602"/>
        <end position="643"/>
    </location>
</feature>
<feature type="repeat" description="WD" evidence="3">
    <location>
        <begin position="1020"/>
        <end position="1061"/>
    </location>
</feature>
<dbReference type="CDD" id="cd00200">
    <property type="entry name" value="WD40"/>
    <property type="match status" value="2"/>
</dbReference>
<dbReference type="PROSITE" id="PS50082">
    <property type="entry name" value="WD_REPEATS_2"/>
    <property type="match status" value="13"/>
</dbReference>
<dbReference type="PROSITE" id="PS00678">
    <property type="entry name" value="WD_REPEATS_1"/>
    <property type="match status" value="9"/>
</dbReference>
<keyword evidence="4" id="KW-0472">Membrane</keyword>
<name>A0ABR9HIR6_9ACTN</name>
<dbReference type="Proteomes" id="UP000598217">
    <property type="component" value="Unassembled WGS sequence"/>
</dbReference>
<keyword evidence="4" id="KW-1133">Transmembrane helix</keyword>
<dbReference type="PROSITE" id="PS50294">
    <property type="entry name" value="WD_REPEATS_REGION"/>
    <property type="match status" value="13"/>
</dbReference>
<dbReference type="EMBL" id="JADBDY010000001">
    <property type="protein sequence ID" value="MBE1458913.1"/>
    <property type="molecule type" value="Genomic_DNA"/>
</dbReference>
<dbReference type="InterPro" id="IPR027417">
    <property type="entry name" value="P-loop_NTPase"/>
</dbReference>
<evidence type="ECO:0000313" key="7">
    <source>
        <dbReference type="Proteomes" id="UP000598217"/>
    </source>
</evidence>
<dbReference type="Gene3D" id="2.130.10.10">
    <property type="entry name" value="YVTN repeat-like/Quinoprotein amine dehydrogenase"/>
    <property type="match status" value="6"/>
</dbReference>
<gene>
    <name evidence="6" type="ORF">H4W79_003127</name>
</gene>
<dbReference type="SUPFAM" id="SSF50978">
    <property type="entry name" value="WD40 repeat-like"/>
    <property type="match status" value="2"/>
</dbReference>
<dbReference type="InterPro" id="IPR049052">
    <property type="entry name" value="nSTAND1"/>
</dbReference>
<dbReference type="InterPro" id="IPR001680">
    <property type="entry name" value="WD40_rpt"/>
</dbReference>
<feature type="repeat" description="WD" evidence="3">
    <location>
        <begin position="978"/>
        <end position="1019"/>
    </location>
</feature>
<dbReference type="SMART" id="SM00320">
    <property type="entry name" value="WD40"/>
    <property type="match status" value="14"/>
</dbReference>
<dbReference type="PANTHER" id="PTHR44156">
    <property type="entry name" value="SUPERNUMERARY LIMBS, ISOFORM B-RELATED"/>
    <property type="match status" value="1"/>
</dbReference>
<accession>A0ABR9HIR6</accession>
<evidence type="ECO:0000256" key="3">
    <source>
        <dbReference type="PROSITE-ProRule" id="PRU00221"/>
    </source>
</evidence>
<feature type="transmembrane region" description="Helical" evidence="4">
    <location>
        <begin position="36"/>
        <end position="56"/>
    </location>
</feature>